<accession>A0A1N6Y427</accession>
<feature type="transmembrane region" description="Helical" evidence="1">
    <location>
        <begin position="93"/>
        <end position="112"/>
    </location>
</feature>
<keyword evidence="3" id="KW-1185">Reference proteome</keyword>
<evidence type="ECO:0000256" key="1">
    <source>
        <dbReference type="SAM" id="Phobius"/>
    </source>
</evidence>
<dbReference type="STRING" id="1077936.SAMN05421545_2252"/>
<reference evidence="3" key="1">
    <citation type="submission" date="2017-01" db="EMBL/GenBank/DDBJ databases">
        <authorList>
            <person name="Varghese N."/>
            <person name="Submissions S."/>
        </authorList>
    </citation>
    <scope>NUCLEOTIDE SEQUENCE [LARGE SCALE GENOMIC DNA]</scope>
    <source>
        <strain evidence="3">DM9</strain>
    </source>
</reference>
<dbReference type="RefSeq" id="WP_007658967.1">
    <property type="nucleotide sequence ID" value="NZ_FTNM01000003.1"/>
</dbReference>
<name>A0A1N6Y427_9BACT</name>
<dbReference type="AlphaFoldDB" id="A0A1N6Y427"/>
<feature type="transmembrane region" description="Helical" evidence="1">
    <location>
        <begin position="64"/>
        <end position="86"/>
    </location>
</feature>
<protein>
    <recommendedName>
        <fullName evidence="4">DoxX protein</fullName>
    </recommendedName>
</protein>
<dbReference type="Proteomes" id="UP000185924">
    <property type="component" value="Unassembled WGS sequence"/>
</dbReference>
<dbReference type="EMBL" id="FTNM01000003">
    <property type="protein sequence ID" value="SIR09415.1"/>
    <property type="molecule type" value="Genomic_DNA"/>
</dbReference>
<keyword evidence="1" id="KW-1133">Transmembrane helix</keyword>
<evidence type="ECO:0000313" key="3">
    <source>
        <dbReference type="Proteomes" id="UP000185924"/>
    </source>
</evidence>
<sequence>METIASTTTTGAQRTERPAYDRIATVTALTKYTYALVPILAGLDKFLHLLTDWDKYLAPVVADILPFSTGTFMSLVGIIEIIAGVFVLVKPKIGALVVGLWLVGIAINLLLTGEYYDIAVRDLVMAVGAFSLYLLLPDEGKA</sequence>
<keyword evidence="1" id="KW-0812">Transmembrane</keyword>
<keyword evidence="1" id="KW-0472">Membrane</keyword>
<organism evidence="2 3">
    <name type="scientific">Pontibacter lucknowensis</name>
    <dbReference type="NCBI Taxonomy" id="1077936"/>
    <lineage>
        <taxon>Bacteria</taxon>
        <taxon>Pseudomonadati</taxon>
        <taxon>Bacteroidota</taxon>
        <taxon>Cytophagia</taxon>
        <taxon>Cytophagales</taxon>
        <taxon>Hymenobacteraceae</taxon>
        <taxon>Pontibacter</taxon>
    </lineage>
</organism>
<feature type="transmembrane region" description="Helical" evidence="1">
    <location>
        <begin position="118"/>
        <end position="136"/>
    </location>
</feature>
<dbReference type="OrthoDB" id="119681at2"/>
<evidence type="ECO:0008006" key="4">
    <source>
        <dbReference type="Google" id="ProtNLM"/>
    </source>
</evidence>
<proteinExistence type="predicted"/>
<evidence type="ECO:0000313" key="2">
    <source>
        <dbReference type="EMBL" id="SIR09415.1"/>
    </source>
</evidence>
<gene>
    <name evidence="2" type="ORF">SAMN05421545_2252</name>
</gene>